<dbReference type="EMBL" id="JAYMRU010000050">
    <property type="protein sequence ID" value="MEM5405858.1"/>
    <property type="molecule type" value="Genomic_DNA"/>
</dbReference>
<proteinExistence type="predicted"/>
<evidence type="ECO:0000313" key="2">
    <source>
        <dbReference type="Proteomes" id="UP001392318"/>
    </source>
</evidence>
<accession>A0ACC6RW63</accession>
<comment type="caution">
    <text evidence="1">The sequence shown here is derived from an EMBL/GenBank/DDBJ whole genome shotgun (WGS) entry which is preliminary data.</text>
</comment>
<reference evidence="1" key="1">
    <citation type="submission" date="2024-01" db="EMBL/GenBank/DDBJ databases">
        <title>The diversity of rhizobia nodulating Mimosa spp. in eleven states of Brazil covering several biomes is determined by host plant, location, and edaphic factors.</title>
        <authorList>
            <person name="Rouws L."/>
            <person name="Barauna A."/>
            <person name="Beukes C."/>
            <person name="De Faria S.M."/>
            <person name="Gross E."/>
            <person name="Dos Reis Junior F.B."/>
            <person name="Simon M."/>
            <person name="Maluk M."/>
            <person name="Odee D.W."/>
            <person name="Kenicer G."/>
            <person name="Young J.P.W."/>
            <person name="Reis V.M."/>
            <person name="Zilli J."/>
            <person name="James E.K."/>
        </authorList>
    </citation>
    <scope>NUCLEOTIDE SEQUENCE</scope>
    <source>
        <strain evidence="1">JPY452</strain>
    </source>
</reference>
<keyword evidence="2" id="KW-1185">Reference proteome</keyword>
<name>A0ACC6RW63_9BURK</name>
<dbReference type="Proteomes" id="UP001392318">
    <property type="component" value="Unassembled WGS sequence"/>
</dbReference>
<protein>
    <submittedName>
        <fullName evidence="1">Uncharacterized protein</fullName>
    </submittedName>
</protein>
<gene>
    <name evidence="1" type="ORF">VSR83_38700</name>
</gene>
<sequence>MAALNLVKREHAKLAMQWANKVFGYRVTRIRAIEAFVFYHVREFDKGRLPALRAIMGREPRQSRNTTHIHASSCSKVATGVAAAV</sequence>
<evidence type="ECO:0000313" key="1">
    <source>
        <dbReference type="EMBL" id="MEM5405858.1"/>
    </source>
</evidence>
<organism evidence="1 2">
    <name type="scientific">Paraburkholderia unamae</name>
    <dbReference type="NCBI Taxonomy" id="219649"/>
    <lineage>
        <taxon>Bacteria</taxon>
        <taxon>Pseudomonadati</taxon>
        <taxon>Pseudomonadota</taxon>
        <taxon>Betaproteobacteria</taxon>
        <taxon>Burkholderiales</taxon>
        <taxon>Burkholderiaceae</taxon>
        <taxon>Paraburkholderia</taxon>
    </lineage>
</organism>